<comment type="function">
    <text evidence="4">Catalyzes the reversible epimerization of cellobiose to 4-O-beta-D-glucopyranosyl-D-mannose (Glc-Man).</text>
</comment>
<dbReference type="SUPFAM" id="SSF48208">
    <property type="entry name" value="Six-hairpin glycosidases"/>
    <property type="match status" value="1"/>
</dbReference>
<comment type="catalytic activity">
    <reaction evidence="1 4">
        <text>D-cellobiose = beta-D-glucosyl-(1-&gt;4)-D-mannopyranose</text>
        <dbReference type="Rhea" id="RHEA:23384"/>
        <dbReference type="ChEBI" id="CHEBI:17057"/>
        <dbReference type="ChEBI" id="CHEBI:47931"/>
        <dbReference type="EC" id="5.1.3.11"/>
    </reaction>
</comment>
<evidence type="ECO:0000313" key="6">
    <source>
        <dbReference type="Proteomes" id="UP001337305"/>
    </source>
</evidence>
<dbReference type="EMBL" id="JAODOP010000004">
    <property type="protein sequence ID" value="MEF3835212.1"/>
    <property type="molecule type" value="Genomic_DNA"/>
</dbReference>
<keyword evidence="6" id="KW-1185">Reference proteome</keyword>
<dbReference type="Proteomes" id="UP001337305">
    <property type="component" value="Unassembled WGS sequence"/>
</dbReference>
<dbReference type="InterPro" id="IPR028584">
    <property type="entry name" value="Cellobiose_2_epim"/>
</dbReference>
<comment type="caution">
    <text evidence="5">The sequence shown here is derived from an EMBL/GenBank/DDBJ whole genome shotgun (WGS) entry which is preliminary data.</text>
</comment>
<dbReference type="PANTHER" id="PTHR15108">
    <property type="entry name" value="N-ACYLGLUCOSAMINE-2-EPIMERASE"/>
    <property type="match status" value="1"/>
</dbReference>
<protein>
    <recommendedName>
        <fullName evidence="4">Cellobiose 2-epimerase</fullName>
        <shortName evidence="4">CE</shortName>
        <ecNumber evidence="4">5.1.3.11</ecNumber>
    </recommendedName>
</protein>
<dbReference type="InterPro" id="IPR012341">
    <property type="entry name" value="6hp_glycosidase-like_sf"/>
</dbReference>
<dbReference type="RefSeq" id="WP_303307505.1">
    <property type="nucleotide sequence ID" value="NZ_JAODOP010000004.1"/>
</dbReference>
<gene>
    <name evidence="5" type="ORF">N1F79_18960</name>
</gene>
<dbReference type="Gene3D" id="1.50.10.10">
    <property type="match status" value="1"/>
</dbReference>
<dbReference type="EC" id="5.1.3.11" evidence="4"/>
<dbReference type="InterPro" id="IPR008928">
    <property type="entry name" value="6-hairpin_glycosidase_sf"/>
</dbReference>
<dbReference type="HAMAP" id="MF_00929">
    <property type="entry name" value="Cellobiose_2_epim"/>
    <property type="match status" value="1"/>
</dbReference>
<proteinExistence type="inferred from homology"/>
<evidence type="ECO:0000256" key="3">
    <source>
        <dbReference type="ARBA" id="ARBA00023235"/>
    </source>
</evidence>
<comment type="similarity">
    <text evidence="2">Belongs to the N-acylglucosamine 2-epimerase family.</text>
</comment>
<comment type="similarity">
    <text evidence="4">Belongs to the cellobiose 2-epimerase family.</text>
</comment>
<evidence type="ECO:0000313" key="5">
    <source>
        <dbReference type="EMBL" id="MEF3835212.1"/>
    </source>
</evidence>
<accession>A0ABU7XZA6</accession>
<evidence type="ECO:0000256" key="4">
    <source>
        <dbReference type="HAMAP-Rule" id="MF_00929"/>
    </source>
</evidence>
<organism evidence="5 6">
    <name type="scientific">Flavivirga spongiicola</name>
    <dbReference type="NCBI Taxonomy" id="421621"/>
    <lineage>
        <taxon>Bacteria</taxon>
        <taxon>Pseudomonadati</taxon>
        <taxon>Bacteroidota</taxon>
        <taxon>Flavobacteriia</taxon>
        <taxon>Flavobacteriales</taxon>
        <taxon>Flavobacteriaceae</taxon>
        <taxon>Flavivirga</taxon>
    </lineage>
</organism>
<sequence>MTYNFKSLREELDATVQKNILDYWVNNAVDVNNGGFIGQVSHDNIKDINANKGIVLNSRILWTFSIAYRELNDAIFKSLADRAYNYIKTFFLDKKYGGVYWELDSLGHPVQKKKQIYAQAFTIYALTEYYKISKNSEALDWAKELFDIIEQHSYDEKNQGYIEAFAEDWSVLEDMRLSDKDANQEKTMNTHLHILEAYTNLYKVWPNGTLKRQQESLIKLFLSKFIDTNDHLNLFFTNAWENRSRVISFGHDIECAWLLTEAAEVIDNEALILKTREASIRISKKFISEALDTDGGIINERNSENGHVDYEKHWWQHAEALVGLMNAYTISNDEKFISPIFTIWEFIKKNLIDHQNGEWFWKVDKEGVPDKSQEKIGFWKCPYHNSRACFEMINRINSISNINA</sequence>
<reference evidence="5 6" key="1">
    <citation type="submission" date="2022-09" db="EMBL/GenBank/DDBJ databases">
        <title>Genome sequencing of Flavivirga sp. MEBiC05379.</title>
        <authorList>
            <person name="Oh H.-M."/>
            <person name="Kwon K.K."/>
            <person name="Park M.J."/>
            <person name="Yang S.-H."/>
        </authorList>
    </citation>
    <scope>NUCLEOTIDE SEQUENCE [LARGE SCALE GENOMIC DNA]</scope>
    <source>
        <strain evidence="5 6">MEBiC05379</strain>
    </source>
</reference>
<evidence type="ECO:0000256" key="2">
    <source>
        <dbReference type="ARBA" id="ARBA00008558"/>
    </source>
</evidence>
<dbReference type="Pfam" id="PF07221">
    <property type="entry name" value="GlcNAc_2-epim"/>
    <property type="match status" value="1"/>
</dbReference>
<keyword evidence="3 4" id="KW-0413">Isomerase</keyword>
<evidence type="ECO:0000256" key="1">
    <source>
        <dbReference type="ARBA" id="ARBA00001470"/>
    </source>
</evidence>
<name>A0ABU7XZA6_9FLAO</name>
<dbReference type="InterPro" id="IPR010819">
    <property type="entry name" value="AGE/CE"/>
</dbReference>